<proteinExistence type="predicted"/>
<gene>
    <name evidence="1" type="ORF">METZ01_LOCUS517521</name>
</gene>
<dbReference type="CDD" id="cd02513">
    <property type="entry name" value="CMP-NeuAc_Synthase"/>
    <property type="match status" value="1"/>
</dbReference>
<organism evidence="1">
    <name type="scientific">marine metagenome</name>
    <dbReference type="NCBI Taxonomy" id="408172"/>
    <lineage>
        <taxon>unclassified sequences</taxon>
        <taxon>metagenomes</taxon>
        <taxon>ecological metagenomes</taxon>
    </lineage>
</organism>
<feature type="non-terminal residue" evidence="1">
    <location>
        <position position="1"/>
    </location>
</feature>
<dbReference type="PANTHER" id="PTHR21485:SF6">
    <property type="entry name" value="N-ACYLNEURAMINATE CYTIDYLYLTRANSFERASE-RELATED"/>
    <property type="match status" value="1"/>
</dbReference>
<dbReference type="InterPro" id="IPR029044">
    <property type="entry name" value="Nucleotide-diphossugar_trans"/>
</dbReference>
<dbReference type="GO" id="GO:0008781">
    <property type="term" value="F:N-acylneuraminate cytidylyltransferase activity"/>
    <property type="evidence" value="ECO:0007669"/>
    <property type="project" value="TreeGrafter"/>
</dbReference>
<evidence type="ECO:0000313" key="1">
    <source>
        <dbReference type="EMBL" id="SVE64667.1"/>
    </source>
</evidence>
<dbReference type="InterPro" id="IPR050793">
    <property type="entry name" value="CMP-NeuNAc_synthase"/>
</dbReference>
<name>A0A383F6C5_9ZZZZ</name>
<reference evidence="1" key="1">
    <citation type="submission" date="2018-05" db="EMBL/GenBank/DDBJ databases">
        <authorList>
            <person name="Lanie J.A."/>
            <person name="Ng W.-L."/>
            <person name="Kazmierczak K.M."/>
            <person name="Andrzejewski T.M."/>
            <person name="Davidsen T.M."/>
            <person name="Wayne K.J."/>
            <person name="Tettelin H."/>
            <person name="Glass J.I."/>
            <person name="Rusch D."/>
            <person name="Podicherti R."/>
            <person name="Tsui H.-C.T."/>
            <person name="Winkler M.E."/>
        </authorList>
    </citation>
    <scope>NUCLEOTIDE SEQUENCE</scope>
</reference>
<protein>
    <recommendedName>
        <fullName evidence="2">Cytidylyltransferase</fullName>
    </recommendedName>
</protein>
<evidence type="ECO:0008006" key="2">
    <source>
        <dbReference type="Google" id="ProtNLM"/>
    </source>
</evidence>
<dbReference type="PANTHER" id="PTHR21485">
    <property type="entry name" value="HAD SUPERFAMILY MEMBERS CMAS AND KDSC"/>
    <property type="match status" value="1"/>
</dbReference>
<sequence length="221" mass="24878">LGKYPLVAYPIAAAKLSTRIEQVVVSTDSSEIADIAVSFGADVPFLRPTEISQDDSPDIDFFRHYVSFLQGQKVDVPEYLVHLRPTTPLRDIAIIDKGIDFLLSRPEATSMRSVYPSSFSPYKVFKLEDSFLKGFFSGGSTPEYYNLPRQAFPQTYIPNGYVDIIKTKTLDTGVLHGDKLLGHIVDKVPDIDDEEDFFYAEKCLDDARFSTLLSNMELLFN</sequence>
<dbReference type="Pfam" id="PF02348">
    <property type="entry name" value="CTP_transf_3"/>
    <property type="match status" value="1"/>
</dbReference>
<dbReference type="SUPFAM" id="SSF53448">
    <property type="entry name" value="Nucleotide-diphospho-sugar transferases"/>
    <property type="match status" value="1"/>
</dbReference>
<dbReference type="EMBL" id="UINC01231922">
    <property type="protein sequence ID" value="SVE64667.1"/>
    <property type="molecule type" value="Genomic_DNA"/>
</dbReference>
<dbReference type="InterPro" id="IPR003329">
    <property type="entry name" value="Cytidylyl_trans"/>
</dbReference>
<dbReference type="Gene3D" id="3.90.550.10">
    <property type="entry name" value="Spore Coat Polysaccharide Biosynthesis Protein SpsA, Chain A"/>
    <property type="match status" value="1"/>
</dbReference>
<accession>A0A383F6C5</accession>
<dbReference type="AlphaFoldDB" id="A0A383F6C5"/>